<dbReference type="eggNOG" id="COG0236">
    <property type="taxonomic scope" value="Bacteria"/>
</dbReference>
<protein>
    <submittedName>
        <fullName evidence="4">Phosphopantetheine-binding protein</fullName>
    </submittedName>
</protein>
<reference evidence="5" key="1">
    <citation type="submission" date="2011-01" db="EMBL/GenBank/DDBJ databases">
        <title>Complete sequence of chromosome of Acidobacterium sp. MP5ACTX9.</title>
        <authorList>
            <consortium name="US DOE Joint Genome Institute"/>
            <person name="Lucas S."/>
            <person name="Copeland A."/>
            <person name="Lapidus A."/>
            <person name="Cheng J.-F."/>
            <person name="Goodwin L."/>
            <person name="Pitluck S."/>
            <person name="Teshima H."/>
            <person name="Detter J.C."/>
            <person name="Han C."/>
            <person name="Tapia R."/>
            <person name="Land M."/>
            <person name="Hauser L."/>
            <person name="Kyrpides N."/>
            <person name="Ivanova N."/>
            <person name="Ovchinnikova G."/>
            <person name="Pagani I."/>
            <person name="Rawat S.R."/>
            <person name="Mannisto M."/>
            <person name="Haggblom M.M."/>
            <person name="Woyke T."/>
        </authorList>
    </citation>
    <scope>NUCLEOTIDE SEQUENCE [LARGE SCALE GENOMIC DNA]</scope>
    <source>
        <strain evidence="5">MP5ACTX9</strain>
    </source>
</reference>
<dbReference type="Pfam" id="PF00550">
    <property type="entry name" value="PP-binding"/>
    <property type="match status" value="1"/>
</dbReference>
<keyword evidence="5" id="KW-1185">Reference proteome</keyword>
<keyword evidence="2" id="KW-0597">Phosphoprotein</keyword>
<dbReference type="InterPro" id="IPR009081">
    <property type="entry name" value="PP-bd_ACP"/>
</dbReference>
<dbReference type="PROSITE" id="PS50075">
    <property type="entry name" value="CARRIER"/>
    <property type="match status" value="1"/>
</dbReference>
<dbReference type="HOGENOM" id="CLU_108696_9_1_0"/>
<dbReference type="EMBL" id="CP002480">
    <property type="protein sequence ID" value="ADW70637.1"/>
    <property type="molecule type" value="Genomic_DNA"/>
</dbReference>
<dbReference type="AlphaFoldDB" id="E8X5L0"/>
<dbReference type="SUPFAM" id="SSF47336">
    <property type="entry name" value="ACP-like"/>
    <property type="match status" value="1"/>
</dbReference>
<dbReference type="PANTHER" id="PTHR20863">
    <property type="entry name" value="ACYL CARRIER PROTEIN"/>
    <property type="match status" value="1"/>
</dbReference>
<dbReference type="KEGG" id="acm:AciX9_3634"/>
<feature type="domain" description="Carrier" evidence="3">
    <location>
        <begin position="3"/>
        <end position="77"/>
    </location>
</feature>
<evidence type="ECO:0000313" key="4">
    <source>
        <dbReference type="EMBL" id="ADW70637.1"/>
    </source>
</evidence>
<dbReference type="InterPro" id="IPR036736">
    <property type="entry name" value="ACP-like_sf"/>
</dbReference>
<organism evidence="5">
    <name type="scientific">Granulicella tundricola (strain ATCC BAA-1859 / DSM 23138 / MP5ACTX9)</name>
    <dbReference type="NCBI Taxonomy" id="1198114"/>
    <lineage>
        <taxon>Bacteria</taxon>
        <taxon>Pseudomonadati</taxon>
        <taxon>Acidobacteriota</taxon>
        <taxon>Terriglobia</taxon>
        <taxon>Terriglobales</taxon>
        <taxon>Acidobacteriaceae</taxon>
        <taxon>Granulicella</taxon>
    </lineage>
</organism>
<sequence>MSDSVQDRVLKVVETARQKPAGSITPDSTFEELEIDSLDRLNLLFDLEGEFDIQIDDEQAKTVTSLREMIDGIQLLVDQKAEKAEKDATDAKAKASPTS</sequence>
<accession>E8X5L0</accession>
<dbReference type="PANTHER" id="PTHR20863:SF76">
    <property type="entry name" value="CARRIER DOMAIN-CONTAINING PROTEIN"/>
    <property type="match status" value="1"/>
</dbReference>
<dbReference type="OrthoDB" id="121857at2"/>
<dbReference type="GO" id="GO:0000036">
    <property type="term" value="F:acyl carrier activity"/>
    <property type="evidence" value="ECO:0007669"/>
    <property type="project" value="TreeGrafter"/>
</dbReference>
<dbReference type="GO" id="GO:0000035">
    <property type="term" value="F:acyl binding"/>
    <property type="evidence" value="ECO:0007669"/>
    <property type="project" value="TreeGrafter"/>
</dbReference>
<dbReference type="RefSeq" id="WP_013581948.1">
    <property type="nucleotide sequence ID" value="NC_015064.1"/>
</dbReference>
<keyword evidence="1" id="KW-0596">Phosphopantetheine</keyword>
<dbReference type="Gene3D" id="1.10.1200.10">
    <property type="entry name" value="ACP-like"/>
    <property type="match status" value="1"/>
</dbReference>
<dbReference type="PaxDb" id="1198114-AciX9_3634"/>
<dbReference type="STRING" id="1198114.AciX9_3634"/>
<dbReference type="InterPro" id="IPR003231">
    <property type="entry name" value="ACP"/>
</dbReference>
<evidence type="ECO:0000256" key="1">
    <source>
        <dbReference type="ARBA" id="ARBA00022450"/>
    </source>
</evidence>
<evidence type="ECO:0000256" key="2">
    <source>
        <dbReference type="ARBA" id="ARBA00022553"/>
    </source>
</evidence>
<gene>
    <name evidence="4" type="ordered locus">AciX9_3634</name>
</gene>
<evidence type="ECO:0000313" key="5">
    <source>
        <dbReference type="Proteomes" id="UP000000343"/>
    </source>
</evidence>
<proteinExistence type="predicted"/>
<evidence type="ECO:0000259" key="3">
    <source>
        <dbReference type="PROSITE" id="PS50075"/>
    </source>
</evidence>
<name>E8X5L0_GRATM</name>
<dbReference type="Proteomes" id="UP000000343">
    <property type="component" value="Chromosome"/>
</dbReference>